<evidence type="ECO:0000313" key="2">
    <source>
        <dbReference type="Proteomes" id="UP000004994"/>
    </source>
</evidence>
<reference evidence="1" key="1">
    <citation type="journal article" date="2012" name="Nature">
        <title>The tomato genome sequence provides insights into fleshy fruit evolution.</title>
        <authorList>
            <consortium name="Tomato Genome Consortium"/>
        </authorList>
    </citation>
    <scope>NUCLEOTIDE SEQUENCE [LARGE SCALE GENOMIC DNA]</scope>
    <source>
        <strain evidence="1">cv. Heinz 1706</strain>
    </source>
</reference>
<dbReference type="Proteomes" id="UP000004994">
    <property type="component" value="Chromosome 11"/>
</dbReference>
<dbReference type="AlphaFoldDB" id="A0A3Q7IZ88"/>
<dbReference type="EnsemblPlants" id="Solyc11g066540.2.1">
    <property type="protein sequence ID" value="Solyc11g066540.2.1"/>
    <property type="gene ID" value="Solyc11g066540.2"/>
</dbReference>
<dbReference type="InParanoid" id="A0A3Q7IZ88"/>
<proteinExistence type="predicted"/>
<accession>A0A3Q7IZ88</accession>
<keyword evidence="2" id="KW-1185">Reference proteome</keyword>
<evidence type="ECO:0000313" key="1">
    <source>
        <dbReference type="EnsemblPlants" id="Solyc11g066540.2.1"/>
    </source>
</evidence>
<name>A0A3Q7IZ88_SOLLC</name>
<sequence length="49" mass="5698">MDETPVSIIFFLFSLKLKYIIFSHGCHSYQPTKLLNWCIPGTEGKMCRC</sequence>
<organism evidence="1">
    <name type="scientific">Solanum lycopersicum</name>
    <name type="common">Tomato</name>
    <name type="synonym">Lycopersicon esculentum</name>
    <dbReference type="NCBI Taxonomy" id="4081"/>
    <lineage>
        <taxon>Eukaryota</taxon>
        <taxon>Viridiplantae</taxon>
        <taxon>Streptophyta</taxon>
        <taxon>Embryophyta</taxon>
        <taxon>Tracheophyta</taxon>
        <taxon>Spermatophyta</taxon>
        <taxon>Magnoliopsida</taxon>
        <taxon>eudicotyledons</taxon>
        <taxon>Gunneridae</taxon>
        <taxon>Pentapetalae</taxon>
        <taxon>asterids</taxon>
        <taxon>lamiids</taxon>
        <taxon>Solanales</taxon>
        <taxon>Solanaceae</taxon>
        <taxon>Solanoideae</taxon>
        <taxon>Solaneae</taxon>
        <taxon>Solanum</taxon>
        <taxon>Solanum subgen. Lycopersicon</taxon>
    </lineage>
</organism>
<protein>
    <submittedName>
        <fullName evidence="1">Uncharacterized protein</fullName>
    </submittedName>
</protein>
<dbReference type="Gramene" id="Solyc11g066540.2.1">
    <property type="protein sequence ID" value="Solyc11g066540.2.1"/>
    <property type="gene ID" value="Solyc11g066540.2"/>
</dbReference>
<reference evidence="1" key="2">
    <citation type="submission" date="2019-01" db="UniProtKB">
        <authorList>
            <consortium name="EnsemblPlants"/>
        </authorList>
    </citation>
    <scope>IDENTIFICATION</scope>
    <source>
        <strain evidence="1">cv. Heinz 1706</strain>
    </source>
</reference>